<dbReference type="OrthoDB" id="21467at2759"/>
<keyword evidence="3" id="KW-0539">Nucleus</keyword>
<dbReference type="CDD" id="cd12307">
    <property type="entry name" value="RRM_NIFK_like"/>
    <property type="match status" value="1"/>
</dbReference>
<feature type="compositionally biased region" description="Basic residues" evidence="5">
    <location>
        <begin position="214"/>
        <end position="226"/>
    </location>
</feature>
<evidence type="ECO:0000256" key="1">
    <source>
        <dbReference type="ARBA" id="ARBA00004604"/>
    </source>
</evidence>
<protein>
    <recommendedName>
        <fullName evidence="6">RRM domain-containing protein</fullName>
    </recommendedName>
</protein>
<evidence type="ECO:0000313" key="8">
    <source>
        <dbReference type="Proteomes" id="UP000041254"/>
    </source>
</evidence>
<dbReference type="GO" id="GO:0005730">
    <property type="term" value="C:nucleolus"/>
    <property type="evidence" value="ECO:0007669"/>
    <property type="project" value="UniProtKB-SubCell"/>
</dbReference>
<gene>
    <name evidence="7" type="ORF">Vbra_4041</name>
</gene>
<dbReference type="AlphaFoldDB" id="A0A0G4EQG8"/>
<evidence type="ECO:0000256" key="2">
    <source>
        <dbReference type="ARBA" id="ARBA00022884"/>
    </source>
</evidence>
<evidence type="ECO:0000256" key="5">
    <source>
        <dbReference type="SAM" id="MobiDB-lite"/>
    </source>
</evidence>
<dbReference type="STRING" id="1169540.A0A0G4EQG8"/>
<dbReference type="Pfam" id="PF00076">
    <property type="entry name" value="RRM_1"/>
    <property type="match status" value="1"/>
</dbReference>
<evidence type="ECO:0000259" key="6">
    <source>
        <dbReference type="PROSITE" id="PS50102"/>
    </source>
</evidence>
<proteinExistence type="predicted"/>
<feature type="compositionally biased region" description="Basic and acidic residues" evidence="5">
    <location>
        <begin position="308"/>
        <end position="321"/>
    </location>
</feature>
<dbReference type="SUPFAM" id="SSF54928">
    <property type="entry name" value="RNA-binding domain, RBD"/>
    <property type="match status" value="1"/>
</dbReference>
<dbReference type="Proteomes" id="UP000041254">
    <property type="component" value="Unassembled WGS sequence"/>
</dbReference>
<dbReference type="SMART" id="SM00360">
    <property type="entry name" value="RRM"/>
    <property type="match status" value="1"/>
</dbReference>
<feature type="compositionally biased region" description="Basic and acidic residues" evidence="5">
    <location>
        <begin position="289"/>
        <end position="301"/>
    </location>
</feature>
<feature type="region of interest" description="Disordered" evidence="5">
    <location>
        <begin position="196"/>
        <end position="327"/>
    </location>
</feature>
<dbReference type="InParanoid" id="A0A0G4EQG8"/>
<feature type="compositionally biased region" description="Basic and acidic residues" evidence="5">
    <location>
        <begin position="244"/>
        <end position="264"/>
    </location>
</feature>
<dbReference type="PROSITE" id="PS50102">
    <property type="entry name" value="RRM"/>
    <property type="match status" value="1"/>
</dbReference>
<evidence type="ECO:0000256" key="3">
    <source>
        <dbReference type="ARBA" id="ARBA00023242"/>
    </source>
</evidence>
<accession>A0A0G4EQG8</accession>
<dbReference type="EMBL" id="CDMY01000291">
    <property type="protein sequence ID" value="CEL99880.1"/>
    <property type="molecule type" value="Genomic_DNA"/>
</dbReference>
<keyword evidence="8" id="KW-1185">Reference proteome</keyword>
<organism evidence="7 8">
    <name type="scientific">Vitrella brassicaformis (strain CCMP3155)</name>
    <dbReference type="NCBI Taxonomy" id="1169540"/>
    <lineage>
        <taxon>Eukaryota</taxon>
        <taxon>Sar</taxon>
        <taxon>Alveolata</taxon>
        <taxon>Colpodellida</taxon>
        <taxon>Vitrellaceae</taxon>
        <taxon>Vitrella</taxon>
    </lineage>
</organism>
<sequence length="327" mass="37106">MPKDRVKELAKLADPLKEGKARRKYEGEERGVVYIGHLPFGLFEPQLKKFLSQFGKITRLKVPRSVKTGRPKGYAFVEFEVKEVAEIVAKTMDRYMMFDKVLNAKLVPDDRVHERMFANWNRRFVKIPRQKLEMERHNKSTEVPSESCLLRRLKAAKNKAQQLKQLGIQYDIDQFVPDESTAAEAAQELFERAKVKKENRKEAQRALMAEKRSQQRQRSKENKRKRQSEAAAVIDVDEAPEALTKPKKESTSNVKKEATADGHAERKKKVSRKTASDAADSTVGKKRKASGDATREADAAKASKKGKGLADKAAQKVERKKGNSSRG</sequence>
<feature type="compositionally biased region" description="Basic and acidic residues" evidence="5">
    <location>
        <begin position="199"/>
        <end position="213"/>
    </location>
</feature>
<comment type="subcellular location">
    <subcellularLocation>
        <location evidence="1">Nucleus</location>
        <location evidence="1">Nucleolus</location>
    </subcellularLocation>
</comment>
<feature type="domain" description="RRM" evidence="6">
    <location>
        <begin position="31"/>
        <end position="109"/>
    </location>
</feature>
<evidence type="ECO:0000256" key="4">
    <source>
        <dbReference type="PROSITE-ProRule" id="PRU00176"/>
    </source>
</evidence>
<name>A0A0G4EQG8_VITBC</name>
<reference evidence="7 8" key="1">
    <citation type="submission" date="2014-11" db="EMBL/GenBank/DDBJ databases">
        <authorList>
            <person name="Zhu J."/>
            <person name="Qi W."/>
            <person name="Song R."/>
        </authorList>
    </citation>
    <scope>NUCLEOTIDE SEQUENCE [LARGE SCALE GENOMIC DNA]</scope>
</reference>
<dbReference type="InterPro" id="IPR012677">
    <property type="entry name" value="Nucleotide-bd_a/b_plait_sf"/>
</dbReference>
<dbReference type="InterPro" id="IPR035979">
    <property type="entry name" value="RBD_domain_sf"/>
</dbReference>
<dbReference type="VEuPathDB" id="CryptoDB:Vbra_4041"/>
<keyword evidence="2 4" id="KW-0694">RNA-binding</keyword>
<dbReference type="Gene3D" id="3.30.70.330">
    <property type="match status" value="1"/>
</dbReference>
<dbReference type="PANTHER" id="PTHR46754">
    <property type="entry name" value="MKI67 FHA DOMAIN-INTERACTING NUCLEOLAR PHOSPHOPROTEIN"/>
    <property type="match status" value="1"/>
</dbReference>
<dbReference type="GO" id="GO:0003723">
    <property type="term" value="F:RNA binding"/>
    <property type="evidence" value="ECO:0007669"/>
    <property type="project" value="UniProtKB-UniRule"/>
</dbReference>
<dbReference type="InterPro" id="IPR000504">
    <property type="entry name" value="RRM_dom"/>
</dbReference>
<evidence type="ECO:0000313" key="7">
    <source>
        <dbReference type="EMBL" id="CEL99880.1"/>
    </source>
</evidence>